<dbReference type="eggNOG" id="ENOG5034CG7">
    <property type="taxonomic scope" value="Bacteria"/>
</dbReference>
<dbReference type="AlphaFoldDB" id="A6W8U6"/>
<sequence>MSWFVVGIDPGGASTGIVVRHRNAYVAHAVIESDKAERITYPGLEQLPAPGYIVRITEALQDLTRGLDVRIYAIESVRAPSWHMGGAKSPMHPKDLIALGAIAGAVTGALVTTGADVMFVPPAGNGSRPLRSYPPELVGAREVKGGGILRHARSAWDVAGTAHLTTTRKES</sequence>
<name>A6W8U6_KINRD</name>
<evidence type="ECO:0000313" key="2">
    <source>
        <dbReference type="Proteomes" id="UP000001116"/>
    </source>
</evidence>
<gene>
    <name evidence="1" type="ordered locus">Krad_1749</name>
</gene>
<evidence type="ECO:0008006" key="3">
    <source>
        <dbReference type="Google" id="ProtNLM"/>
    </source>
</evidence>
<dbReference type="OrthoDB" id="4465753at2"/>
<dbReference type="RefSeq" id="WP_011981626.1">
    <property type="nucleotide sequence ID" value="NC_009664.2"/>
</dbReference>
<dbReference type="STRING" id="266940.Krad_1749"/>
<evidence type="ECO:0000313" key="1">
    <source>
        <dbReference type="EMBL" id="ABS03235.1"/>
    </source>
</evidence>
<keyword evidence="2" id="KW-1185">Reference proteome</keyword>
<protein>
    <recommendedName>
        <fullName evidence="3">RuvC-like resolvase</fullName>
    </recommendedName>
</protein>
<proteinExistence type="predicted"/>
<dbReference type="Proteomes" id="UP000001116">
    <property type="component" value="Chromosome"/>
</dbReference>
<dbReference type="HOGENOM" id="CLU_1560896_0_0_11"/>
<dbReference type="KEGG" id="kra:Krad_1749"/>
<accession>A6W8U6</accession>
<reference evidence="2" key="1">
    <citation type="journal article" date="2008" name="PLoS ONE">
        <title>Survival in nuclear waste, extreme resistance, and potential applications gleaned from the genome sequence of Kineococcus radiotolerans SRS30216.</title>
        <authorList>
            <person name="Bagwell C.E."/>
            <person name="Bhat S."/>
            <person name="Hawkins G.M."/>
            <person name="Smith B.W."/>
            <person name="Biswas T."/>
            <person name="Hoover T.R."/>
            <person name="Saunders E."/>
            <person name="Han C.S."/>
            <person name="Tsodikov O.V."/>
            <person name="Shimkets L.J."/>
        </authorList>
    </citation>
    <scope>NUCLEOTIDE SEQUENCE [LARGE SCALE GENOMIC DNA]</scope>
    <source>
        <strain evidence="2">ATCC BAA-149 / DSM 14245 / SRS30216</strain>
    </source>
</reference>
<dbReference type="EMBL" id="CP000750">
    <property type="protein sequence ID" value="ABS03235.1"/>
    <property type="molecule type" value="Genomic_DNA"/>
</dbReference>
<organism evidence="1 2">
    <name type="scientific">Kineococcus radiotolerans (strain ATCC BAA-149 / DSM 14245 / SRS30216)</name>
    <dbReference type="NCBI Taxonomy" id="266940"/>
    <lineage>
        <taxon>Bacteria</taxon>
        <taxon>Bacillati</taxon>
        <taxon>Actinomycetota</taxon>
        <taxon>Actinomycetes</taxon>
        <taxon>Kineosporiales</taxon>
        <taxon>Kineosporiaceae</taxon>
        <taxon>Kineococcus</taxon>
    </lineage>
</organism>